<evidence type="ECO:0000313" key="5">
    <source>
        <dbReference type="Proteomes" id="UP000326939"/>
    </source>
</evidence>
<dbReference type="Pfam" id="PF08263">
    <property type="entry name" value="LRRNT_2"/>
    <property type="match status" value="1"/>
</dbReference>
<evidence type="ECO:0000313" key="4">
    <source>
        <dbReference type="EMBL" id="KAB5555961.1"/>
    </source>
</evidence>
<protein>
    <recommendedName>
        <fullName evidence="3">Leucine-rich repeat-containing N-terminal plant-type domain-containing protein</fullName>
    </recommendedName>
</protein>
<dbReference type="Pfam" id="PF00560">
    <property type="entry name" value="LRR_1"/>
    <property type="match status" value="2"/>
</dbReference>
<dbReference type="Proteomes" id="UP000326939">
    <property type="component" value="Chromosome 5"/>
</dbReference>
<evidence type="ECO:0000256" key="2">
    <source>
        <dbReference type="ARBA" id="ARBA00022737"/>
    </source>
</evidence>
<gene>
    <name evidence="4" type="ORF">DKX38_006870</name>
</gene>
<keyword evidence="5" id="KW-1185">Reference proteome</keyword>
<name>A0A5N5MP65_9ROSI</name>
<dbReference type="PANTHER" id="PTHR48058:SF28">
    <property type="entry name" value="OS04G0122000 PROTEIN"/>
    <property type="match status" value="1"/>
</dbReference>
<accession>A0A5N5MP65</accession>
<proteinExistence type="predicted"/>
<dbReference type="InterPro" id="IPR032675">
    <property type="entry name" value="LRR_dom_sf"/>
</dbReference>
<dbReference type="InterPro" id="IPR013210">
    <property type="entry name" value="LRR_N_plant-typ"/>
</dbReference>
<dbReference type="PANTHER" id="PTHR48058">
    <property type="entry name" value="LRR RECEPTOR-LIKE SERINE/THREONINE-PROTEIN KINASE FLS2-RELATED"/>
    <property type="match status" value="1"/>
</dbReference>
<dbReference type="InterPro" id="IPR001611">
    <property type="entry name" value="Leu-rich_rpt"/>
</dbReference>
<reference evidence="5" key="1">
    <citation type="journal article" date="2019" name="Gigascience">
        <title>De novo genome assembly of the endangered Acer yangbiense, a plant species with extremely small populations endemic to Yunnan Province, China.</title>
        <authorList>
            <person name="Yang J."/>
            <person name="Wariss H.M."/>
            <person name="Tao L."/>
            <person name="Zhang R."/>
            <person name="Yun Q."/>
            <person name="Hollingsworth P."/>
            <person name="Dao Z."/>
            <person name="Luo G."/>
            <person name="Guo H."/>
            <person name="Ma Y."/>
            <person name="Sun W."/>
        </authorList>
    </citation>
    <scope>NUCLEOTIDE SEQUENCE [LARGE SCALE GENOMIC DNA]</scope>
    <source>
        <strain evidence="5">cv. br00</strain>
    </source>
</reference>
<dbReference type="EMBL" id="VDCV01000005">
    <property type="protein sequence ID" value="KAB5555961.1"/>
    <property type="molecule type" value="Genomic_DNA"/>
</dbReference>
<dbReference type="SUPFAM" id="SSF52058">
    <property type="entry name" value="L domain-like"/>
    <property type="match status" value="1"/>
</dbReference>
<keyword evidence="2" id="KW-0677">Repeat</keyword>
<dbReference type="Gene3D" id="3.80.10.10">
    <property type="entry name" value="Ribonuclease Inhibitor"/>
    <property type="match status" value="1"/>
</dbReference>
<evidence type="ECO:0000259" key="3">
    <source>
        <dbReference type="Pfam" id="PF08263"/>
    </source>
</evidence>
<organism evidence="4 5">
    <name type="scientific">Salix brachista</name>
    <dbReference type="NCBI Taxonomy" id="2182728"/>
    <lineage>
        <taxon>Eukaryota</taxon>
        <taxon>Viridiplantae</taxon>
        <taxon>Streptophyta</taxon>
        <taxon>Embryophyta</taxon>
        <taxon>Tracheophyta</taxon>
        <taxon>Spermatophyta</taxon>
        <taxon>Magnoliopsida</taxon>
        <taxon>eudicotyledons</taxon>
        <taxon>Gunneridae</taxon>
        <taxon>Pentapetalae</taxon>
        <taxon>rosids</taxon>
        <taxon>fabids</taxon>
        <taxon>Malpighiales</taxon>
        <taxon>Salicaceae</taxon>
        <taxon>Saliceae</taxon>
        <taxon>Salix</taxon>
    </lineage>
</organism>
<comment type="caution">
    <text evidence="4">The sequence shown here is derived from an EMBL/GenBank/DDBJ whole genome shotgun (WGS) entry which is preliminary data.</text>
</comment>
<sequence length="271" mass="30075">MHIRNNNILQTAVVRSYIELSKMMMMKKMWVWMWLTLLSCDRCHGCFEEERSGLLEIKALINPNSIFGHLGDWTANKELDIANCCEWYGIKCDNTTRRVIQLSLAGARDFRLADWVLNASLFLPFKELQGLNLSRNRLVGCFENEGFEVLSSELRKLNVLDLSGNRFSNNLVSCFNGFSSLKSLDLSNNPLERAAGELGRREGSIGEEGGGVMVWESEEGTTSVIPGERWCVGVDGGDGDCSGLTREDIDGGSRLMGVLLVGLGLVGLWIG</sequence>
<feature type="domain" description="Leucine-rich repeat-containing N-terminal plant-type" evidence="3">
    <location>
        <begin position="49"/>
        <end position="93"/>
    </location>
</feature>
<evidence type="ECO:0000256" key="1">
    <source>
        <dbReference type="ARBA" id="ARBA00022614"/>
    </source>
</evidence>
<keyword evidence="1" id="KW-0433">Leucine-rich repeat</keyword>
<dbReference type="AlphaFoldDB" id="A0A5N5MP65"/>